<keyword evidence="17" id="KW-0675">Receptor</keyword>
<dbReference type="InterPro" id="IPR037066">
    <property type="entry name" value="Plug_dom_sf"/>
</dbReference>
<feature type="signal peptide" evidence="14">
    <location>
        <begin position="1"/>
        <end position="22"/>
    </location>
</feature>
<evidence type="ECO:0000256" key="10">
    <source>
        <dbReference type="PROSITE-ProRule" id="PRU01360"/>
    </source>
</evidence>
<evidence type="ECO:0000256" key="2">
    <source>
        <dbReference type="ARBA" id="ARBA00009810"/>
    </source>
</evidence>
<feature type="domain" description="TonB-dependent receptor plug" evidence="16">
    <location>
        <begin position="66"/>
        <end position="162"/>
    </location>
</feature>
<evidence type="ECO:0000256" key="1">
    <source>
        <dbReference type="ARBA" id="ARBA00004571"/>
    </source>
</evidence>
<organism evidence="17 18">
    <name type="scientific">Pelagerythrobacter marinus</name>
    <dbReference type="NCBI Taxonomy" id="538382"/>
    <lineage>
        <taxon>Bacteria</taxon>
        <taxon>Pseudomonadati</taxon>
        <taxon>Pseudomonadota</taxon>
        <taxon>Alphaproteobacteria</taxon>
        <taxon>Sphingomonadales</taxon>
        <taxon>Erythrobacteraceae</taxon>
        <taxon>Pelagerythrobacter</taxon>
    </lineage>
</organism>
<dbReference type="SUPFAM" id="SSF56935">
    <property type="entry name" value="Porins"/>
    <property type="match status" value="1"/>
</dbReference>
<keyword evidence="7 12" id="KW-0798">TonB box</keyword>
<protein>
    <submittedName>
        <fullName evidence="17">TonB-dependent receptor</fullName>
    </submittedName>
</protein>
<dbReference type="Proteomes" id="UP000444401">
    <property type="component" value="Unassembled WGS sequence"/>
</dbReference>
<dbReference type="Gene3D" id="2.170.130.10">
    <property type="entry name" value="TonB-dependent receptor, plug domain"/>
    <property type="match status" value="1"/>
</dbReference>
<dbReference type="RefSeq" id="WP_160732208.1">
    <property type="nucleotide sequence ID" value="NZ_WTYO01000001.1"/>
</dbReference>
<dbReference type="PROSITE" id="PS52016">
    <property type="entry name" value="TONB_DEPENDENT_REC_3"/>
    <property type="match status" value="1"/>
</dbReference>
<keyword evidence="6 14" id="KW-0732">Signal</keyword>
<dbReference type="Gene3D" id="2.40.170.20">
    <property type="entry name" value="TonB-dependent receptor, beta-barrel domain"/>
    <property type="match status" value="1"/>
</dbReference>
<dbReference type="Pfam" id="PF00593">
    <property type="entry name" value="TonB_dep_Rec_b-barrel"/>
    <property type="match status" value="1"/>
</dbReference>
<comment type="similarity">
    <text evidence="2 10 12">Belongs to the TonB-dependent receptor family.</text>
</comment>
<comment type="subcellular location">
    <subcellularLocation>
        <location evidence="1 10">Cell outer membrane</location>
        <topology evidence="1 10">Multi-pass membrane protein</topology>
    </subcellularLocation>
</comment>
<accession>A0ABW9UW52</accession>
<dbReference type="InterPro" id="IPR012910">
    <property type="entry name" value="Plug_dom"/>
</dbReference>
<keyword evidence="9 10" id="KW-0998">Cell outer membrane</keyword>
<evidence type="ECO:0000259" key="16">
    <source>
        <dbReference type="Pfam" id="PF07715"/>
    </source>
</evidence>
<feature type="domain" description="TonB-dependent receptor-like beta-barrel" evidence="15">
    <location>
        <begin position="279"/>
        <end position="661"/>
    </location>
</feature>
<dbReference type="PANTHER" id="PTHR30069">
    <property type="entry name" value="TONB-DEPENDENT OUTER MEMBRANE RECEPTOR"/>
    <property type="match status" value="1"/>
</dbReference>
<dbReference type="CDD" id="cd01347">
    <property type="entry name" value="ligand_gated_channel"/>
    <property type="match status" value="1"/>
</dbReference>
<keyword evidence="5 10" id="KW-0812">Transmembrane</keyword>
<evidence type="ECO:0000256" key="9">
    <source>
        <dbReference type="ARBA" id="ARBA00023237"/>
    </source>
</evidence>
<feature type="chain" id="PRO_5046206539" evidence="14">
    <location>
        <begin position="23"/>
        <end position="702"/>
    </location>
</feature>
<name>A0ABW9UW52_9SPHN</name>
<proteinExistence type="inferred from homology"/>
<dbReference type="PROSITE" id="PS01156">
    <property type="entry name" value="TONB_DEPENDENT_REC_2"/>
    <property type="match status" value="1"/>
</dbReference>
<evidence type="ECO:0000256" key="5">
    <source>
        <dbReference type="ARBA" id="ARBA00022692"/>
    </source>
</evidence>
<keyword evidence="8 10" id="KW-0472">Membrane</keyword>
<evidence type="ECO:0000256" key="12">
    <source>
        <dbReference type="RuleBase" id="RU003357"/>
    </source>
</evidence>
<evidence type="ECO:0000256" key="13">
    <source>
        <dbReference type="SAM" id="MobiDB-lite"/>
    </source>
</evidence>
<dbReference type="InterPro" id="IPR010917">
    <property type="entry name" value="TonB_rcpt_CS"/>
</dbReference>
<evidence type="ECO:0000313" key="17">
    <source>
        <dbReference type="EMBL" id="MXO67562.1"/>
    </source>
</evidence>
<dbReference type="EMBL" id="WTYO01000001">
    <property type="protein sequence ID" value="MXO67562.1"/>
    <property type="molecule type" value="Genomic_DNA"/>
</dbReference>
<dbReference type="InterPro" id="IPR039426">
    <property type="entry name" value="TonB-dep_rcpt-like"/>
</dbReference>
<dbReference type="PANTHER" id="PTHR30069:SF41">
    <property type="entry name" value="HEME_HEMOPEXIN UTILIZATION PROTEIN C"/>
    <property type="match status" value="1"/>
</dbReference>
<comment type="caution">
    <text evidence="17">The sequence shown here is derived from an EMBL/GenBank/DDBJ whole genome shotgun (WGS) entry which is preliminary data.</text>
</comment>
<evidence type="ECO:0000259" key="15">
    <source>
        <dbReference type="Pfam" id="PF00593"/>
    </source>
</evidence>
<keyword evidence="3 10" id="KW-0813">Transport</keyword>
<evidence type="ECO:0000256" key="6">
    <source>
        <dbReference type="ARBA" id="ARBA00022729"/>
    </source>
</evidence>
<evidence type="ECO:0000256" key="11">
    <source>
        <dbReference type="PROSITE-ProRule" id="PRU10144"/>
    </source>
</evidence>
<keyword evidence="18" id="KW-1185">Reference proteome</keyword>
<reference evidence="17 18" key="1">
    <citation type="submission" date="2019-12" db="EMBL/GenBank/DDBJ databases">
        <title>Genomic-based taxomic classification of the family Erythrobacteraceae.</title>
        <authorList>
            <person name="Xu L."/>
        </authorList>
    </citation>
    <scope>NUCLEOTIDE SEQUENCE [LARGE SCALE GENOMIC DNA]</scope>
    <source>
        <strain evidence="17 18">H32</strain>
    </source>
</reference>
<gene>
    <name evidence="17" type="ORF">GRI72_01790</name>
</gene>
<evidence type="ECO:0000256" key="7">
    <source>
        <dbReference type="ARBA" id="ARBA00023077"/>
    </source>
</evidence>
<evidence type="ECO:0000313" key="18">
    <source>
        <dbReference type="Proteomes" id="UP000444401"/>
    </source>
</evidence>
<keyword evidence="4 10" id="KW-1134">Transmembrane beta strand</keyword>
<sequence>MSQSKASLLAAAAIVLPSAAAAQSTPQPDAAHAGDTRQDAAASAAAPAEGAPAAAPIVVVGKLTDSAITRDDVELTQANDLADLFRSTPSVSVGGAIGIAQKIYVRGLEDSQLNVSIDGAQVQGTLFHHVGRVSIEPELLERVEVQTGAGEATAGFGAIGGAIRFRTRDAADLLEPGRDVGAIVKAGWFSNDGYKLSGTAFGRLAGDVGIVAAYVHQDRDPYRDGHGERVPGSGAEQNVAFVKLGGDVGGGHGFSLSYEQREEEGEFGARPNWPVMEGDDLFPAEASRRTVIGNYRFDDGGPVGLELVGYWTRAEFELDRFDRWGLYGAEIENWGGDLRIGASVGAHDIVGGVAYRNDSVASAYLAEPATWQPWAWDPDIGRFGESGELVGVYVQDRWQVADPLLLSFGARYDYYTLDIETYGVGTSSSGVSFNIGADLEILPGLTANAGYAEAFRGKEIGDAFTLEHRPGRAILQPGLQPETVGNLEVGLAYDRGGFHASAAYYAMEIEDVVFDQLYRGPFPQDGVYFENVGTFRSEGFELRAGYRRGAFGISGFYNHYDPELNDRPVNGYEHLALGNTLGDQWNVSATFDPSPALGFEASLTRFERVEDLEVLFRDVELGYVPATEFIDKPGYTTLDLFARWQPLGSDRFELLAAVYNLFDEAYIAHASVADYSAIPDYGIVSGVREPGRNFRLGAAFRF</sequence>
<feature type="region of interest" description="Disordered" evidence="13">
    <location>
        <begin position="25"/>
        <end position="47"/>
    </location>
</feature>
<evidence type="ECO:0000256" key="3">
    <source>
        <dbReference type="ARBA" id="ARBA00022448"/>
    </source>
</evidence>
<evidence type="ECO:0000256" key="14">
    <source>
        <dbReference type="SAM" id="SignalP"/>
    </source>
</evidence>
<evidence type="ECO:0000256" key="4">
    <source>
        <dbReference type="ARBA" id="ARBA00022452"/>
    </source>
</evidence>
<dbReference type="InterPro" id="IPR000531">
    <property type="entry name" value="Beta-barrel_TonB"/>
</dbReference>
<dbReference type="InterPro" id="IPR036942">
    <property type="entry name" value="Beta-barrel_TonB_sf"/>
</dbReference>
<evidence type="ECO:0000256" key="8">
    <source>
        <dbReference type="ARBA" id="ARBA00023136"/>
    </source>
</evidence>
<dbReference type="Pfam" id="PF07715">
    <property type="entry name" value="Plug"/>
    <property type="match status" value="1"/>
</dbReference>
<feature type="short sequence motif" description="TonB C-terminal box" evidence="11">
    <location>
        <begin position="685"/>
        <end position="702"/>
    </location>
</feature>